<keyword evidence="1 7" id="KW-0723">Serine/threonine-protein kinase</keyword>
<dbReference type="InterPro" id="IPR036890">
    <property type="entry name" value="HATPase_C_sf"/>
</dbReference>
<evidence type="ECO:0000313" key="10">
    <source>
        <dbReference type="Proteomes" id="UP000823611"/>
    </source>
</evidence>
<dbReference type="Gene3D" id="3.30.565.10">
    <property type="entry name" value="Histidine kinase-like ATPase, C-terminal domain"/>
    <property type="match status" value="1"/>
</dbReference>
<name>A0A9D9H175_9FIRM</name>
<protein>
    <recommendedName>
        <fullName evidence="7">Anti-sigma F factor</fullName>
        <ecNumber evidence="7">2.7.11.1</ecNumber>
    </recommendedName>
    <alternativeName>
        <fullName evidence="7">Stage II sporulation protein AB</fullName>
    </alternativeName>
</protein>
<dbReference type="InterPro" id="IPR010194">
    <property type="entry name" value="Anti-sigma_F"/>
</dbReference>
<dbReference type="SUPFAM" id="SSF55874">
    <property type="entry name" value="ATPase domain of HSP90 chaperone/DNA topoisomerase II/histidine kinase"/>
    <property type="match status" value="1"/>
</dbReference>
<comment type="catalytic activity">
    <reaction evidence="7">
        <text>L-seryl-[protein] + ATP = O-phospho-L-seryl-[protein] + ADP + H(+)</text>
        <dbReference type="Rhea" id="RHEA:17989"/>
        <dbReference type="Rhea" id="RHEA-COMP:9863"/>
        <dbReference type="Rhea" id="RHEA-COMP:11604"/>
        <dbReference type="ChEBI" id="CHEBI:15378"/>
        <dbReference type="ChEBI" id="CHEBI:29999"/>
        <dbReference type="ChEBI" id="CHEBI:30616"/>
        <dbReference type="ChEBI" id="CHEBI:83421"/>
        <dbReference type="ChEBI" id="CHEBI:456216"/>
        <dbReference type="EC" id="2.7.11.1"/>
    </reaction>
</comment>
<dbReference type="GO" id="GO:0042174">
    <property type="term" value="P:negative regulation of sporulation resulting in formation of a cellular spore"/>
    <property type="evidence" value="ECO:0007669"/>
    <property type="project" value="InterPro"/>
</dbReference>
<evidence type="ECO:0000256" key="3">
    <source>
        <dbReference type="ARBA" id="ARBA00022741"/>
    </source>
</evidence>
<evidence type="ECO:0000256" key="7">
    <source>
        <dbReference type="HAMAP-Rule" id="MF_00637"/>
    </source>
</evidence>
<dbReference type="PANTHER" id="PTHR35526">
    <property type="entry name" value="ANTI-SIGMA-F FACTOR RSBW-RELATED"/>
    <property type="match status" value="1"/>
</dbReference>
<evidence type="ECO:0000256" key="1">
    <source>
        <dbReference type="ARBA" id="ARBA00022527"/>
    </source>
</evidence>
<dbReference type="Proteomes" id="UP000823611">
    <property type="component" value="Unassembled WGS sequence"/>
</dbReference>
<dbReference type="HAMAP" id="MF_00637">
    <property type="entry name" value="Anti_sigma_F"/>
    <property type="match status" value="1"/>
</dbReference>
<dbReference type="EMBL" id="JADIMX010000119">
    <property type="protein sequence ID" value="MBO8434930.1"/>
    <property type="molecule type" value="Genomic_DNA"/>
</dbReference>
<dbReference type="EC" id="2.7.11.1" evidence="7"/>
<sequence length="145" mass="16179">MKYDNEMKVCFDAKSVNESFARITVSAFIMQLDPTLSDISDIKTSVSEAVTNAIIHGYDNEKGMVELFCAYDKDTVYIEISDKGKGIDNIEQAMTPLYTTKLEEERSGMGFTVMETFMDTVLVESEVGVGTKIIMTKKIENASLK</sequence>
<dbReference type="GO" id="GO:0030436">
    <property type="term" value="P:asexual sporulation"/>
    <property type="evidence" value="ECO:0007669"/>
    <property type="project" value="UniProtKB-UniRule"/>
</dbReference>
<evidence type="ECO:0000256" key="5">
    <source>
        <dbReference type="ARBA" id="ARBA00022840"/>
    </source>
</evidence>
<dbReference type="NCBIfam" id="TIGR01925">
    <property type="entry name" value="spIIAB"/>
    <property type="match status" value="1"/>
</dbReference>
<keyword evidence="3 7" id="KW-0547">Nucleotide-binding</keyword>
<evidence type="ECO:0000256" key="4">
    <source>
        <dbReference type="ARBA" id="ARBA00022777"/>
    </source>
</evidence>
<dbReference type="InterPro" id="IPR050267">
    <property type="entry name" value="Anti-sigma-factor_SerPK"/>
</dbReference>
<evidence type="ECO:0000256" key="2">
    <source>
        <dbReference type="ARBA" id="ARBA00022679"/>
    </source>
</evidence>
<keyword evidence="4 7" id="KW-0418">Kinase</keyword>
<dbReference type="PANTHER" id="PTHR35526:SF3">
    <property type="entry name" value="ANTI-SIGMA-F FACTOR RSBW"/>
    <property type="match status" value="1"/>
</dbReference>
<dbReference type="Pfam" id="PF13581">
    <property type="entry name" value="HATPase_c_2"/>
    <property type="match status" value="1"/>
</dbReference>
<evidence type="ECO:0000259" key="8">
    <source>
        <dbReference type="SMART" id="SM00387"/>
    </source>
</evidence>
<dbReference type="GO" id="GO:0005524">
    <property type="term" value="F:ATP binding"/>
    <property type="evidence" value="ECO:0007669"/>
    <property type="project" value="UniProtKB-KW"/>
</dbReference>
<reference evidence="9" key="1">
    <citation type="submission" date="2020-10" db="EMBL/GenBank/DDBJ databases">
        <authorList>
            <person name="Gilroy R."/>
        </authorList>
    </citation>
    <scope>NUCLEOTIDE SEQUENCE</scope>
    <source>
        <strain evidence="9">F6-4510</strain>
    </source>
</reference>
<dbReference type="GO" id="GO:0030435">
    <property type="term" value="P:sporulation resulting in formation of a cellular spore"/>
    <property type="evidence" value="ECO:0007669"/>
    <property type="project" value="UniProtKB-KW"/>
</dbReference>
<comment type="function">
    <text evidence="7">Binds to sigma F and blocks its ability to form an RNA polymerase holoenzyme (E-sigma F). Phosphorylates SpoIIAA on a serine residue. This phosphorylation may enable SpoIIAA to act as an anti-anti-sigma factor that counteracts SpoIIAB and thus releases sigma F from inhibition.</text>
</comment>
<comment type="caution">
    <text evidence="9">The sequence shown here is derived from an EMBL/GenBank/DDBJ whole genome shotgun (WGS) entry which is preliminary data.</text>
</comment>
<comment type="similarity">
    <text evidence="7">Belongs to the anti-sigma-factor family.</text>
</comment>
<comment type="catalytic activity">
    <reaction evidence="7">
        <text>L-threonyl-[protein] + ATP = O-phospho-L-threonyl-[protein] + ADP + H(+)</text>
        <dbReference type="Rhea" id="RHEA:46608"/>
        <dbReference type="Rhea" id="RHEA-COMP:11060"/>
        <dbReference type="Rhea" id="RHEA-COMP:11605"/>
        <dbReference type="ChEBI" id="CHEBI:15378"/>
        <dbReference type="ChEBI" id="CHEBI:30013"/>
        <dbReference type="ChEBI" id="CHEBI:30616"/>
        <dbReference type="ChEBI" id="CHEBI:61977"/>
        <dbReference type="ChEBI" id="CHEBI:456216"/>
        <dbReference type="EC" id="2.7.11.1"/>
    </reaction>
</comment>
<keyword evidence="2 7" id="KW-0808">Transferase</keyword>
<feature type="domain" description="Histidine kinase/HSP90-like ATPase" evidence="8">
    <location>
        <begin position="37"/>
        <end position="141"/>
    </location>
</feature>
<keyword evidence="6 7" id="KW-0749">Sporulation</keyword>
<keyword evidence="5 7" id="KW-0067">ATP-binding</keyword>
<evidence type="ECO:0000313" key="9">
    <source>
        <dbReference type="EMBL" id="MBO8434930.1"/>
    </source>
</evidence>
<proteinExistence type="inferred from homology"/>
<dbReference type="AlphaFoldDB" id="A0A9D9H175"/>
<evidence type="ECO:0000256" key="6">
    <source>
        <dbReference type="ARBA" id="ARBA00022969"/>
    </source>
</evidence>
<dbReference type="SMART" id="SM00387">
    <property type="entry name" value="HATPase_c"/>
    <property type="match status" value="1"/>
</dbReference>
<accession>A0A9D9H175</accession>
<gene>
    <name evidence="7" type="primary">spoIIAB</name>
    <name evidence="9" type="ORF">IAC55_06390</name>
</gene>
<dbReference type="GO" id="GO:0004674">
    <property type="term" value="F:protein serine/threonine kinase activity"/>
    <property type="evidence" value="ECO:0007669"/>
    <property type="project" value="UniProtKB-KW"/>
</dbReference>
<reference evidence="9" key="2">
    <citation type="journal article" date="2021" name="PeerJ">
        <title>Extensive microbial diversity within the chicken gut microbiome revealed by metagenomics and culture.</title>
        <authorList>
            <person name="Gilroy R."/>
            <person name="Ravi A."/>
            <person name="Getino M."/>
            <person name="Pursley I."/>
            <person name="Horton D.L."/>
            <person name="Alikhan N.F."/>
            <person name="Baker D."/>
            <person name="Gharbi K."/>
            <person name="Hall N."/>
            <person name="Watson M."/>
            <person name="Adriaenssens E.M."/>
            <person name="Foster-Nyarko E."/>
            <person name="Jarju S."/>
            <person name="Secka A."/>
            <person name="Antonio M."/>
            <person name="Oren A."/>
            <person name="Chaudhuri R.R."/>
            <person name="La Ragione R."/>
            <person name="Hildebrand F."/>
            <person name="Pallen M.J."/>
        </authorList>
    </citation>
    <scope>NUCLEOTIDE SEQUENCE</scope>
    <source>
        <strain evidence="9">F6-4510</strain>
    </source>
</reference>
<dbReference type="GO" id="GO:0016989">
    <property type="term" value="F:sigma factor antagonist activity"/>
    <property type="evidence" value="ECO:0007669"/>
    <property type="project" value="InterPro"/>
</dbReference>
<dbReference type="InterPro" id="IPR003594">
    <property type="entry name" value="HATPase_dom"/>
</dbReference>
<organism evidence="9 10">
    <name type="scientific">Candidatus Fimicola merdigallinarum</name>
    <dbReference type="NCBI Taxonomy" id="2840819"/>
    <lineage>
        <taxon>Bacteria</taxon>
        <taxon>Bacillati</taxon>
        <taxon>Bacillota</taxon>
        <taxon>Clostridia</taxon>
        <taxon>Lachnospirales</taxon>
        <taxon>Lachnospiraceae</taxon>
        <taxon>Lachnospiraceae incertae sedis</taxon>
        <taxon>Candidatus Fimicola</taxon>
    </lineage>
</organism>